<keyword evidence="3" id="KW-1185">Reference proteome</keyword>
<dbReference type="Proteomes" id="UP000199585">
    <property type="component" value="Unassembled WGS sequence"/>
</dbReference>
<feature type="domain" description="Molybdopterin-guanine dinucleotide biosynthesis protein B (MobB)" evidence="1">
    <location>
        <begin position="3"/>
        <end position="135"/>
    </location>
</feature>
<dbReference type="RefSeq" id="WP_089903152.1">
    <property type="nucleotide sequence ID" value="NZ_FOCI01000013.1"/>
</dbReference>
<dbReference type="PANTHER" id="PTHR40072:SF1">
    <property type="entry name" value="MOLYBDOPTERIN-GUANINE DINUCLEOTIDE BIOSYNTHESIS ADAPTER PROTEIN"/>
    <property type="match status" value="1"/>
</dbReference>
<dbReference type="InterPro" id="IPR004435">
    <property type="entry name" value="MobB_dom"/>
</dbReference>
<dbReference type="SUPFAM" id="SSF52540">
    <property type="entry name" value="P-loop containing nucleoside triphosphate hydrolases"/>
    <property type="match status" value="1"/>
</dbReference>
<dbReference type="AlphaFoldDB" id="A0A1H8FK92"/>
<dbReference type="GO" id="GO:0005525">
    <property type="term" value="F:GTP binding"/>
    <property type="evidence" value="ECO:0007669"/>
    <property type="project" value="InterPro"/>
</dbReference>
<name>A0A1H8FK92_9RHOB</name>
<dbReference type="Pfam" id="PF03205">
    <property type="entry name" value="MobB"/>
    <property type="match status" value="1"/>
</dbReference>
<dbReference type="NCBIfam" id="TIGR00176">
    <property type="entry name" value="mobB"/>
    <property type="match status" value="1"/>
</dbReference>
<dbReference type="STRING" id="245187.SAMN04488003_11329"/>
<dbReference type="InterPro" id="IPR052539">
    <property type="entry name" value="MGD_biosynthesis_adapter"/>
</dbReference>
<dbReference type="EMBL" id="FOCI01000013">
    <property type="protein sequence ID" value="SEN31597.1"/>
    <property type="molecule type" value="Genomic_DNA"/>
</dbReference>
<dbReference type="CDD" id="cd03116">
    <property type="entry name" value="MobB"/>
    <property type="match status" value="1"/>
</dbReference>
<reference evidence="2 3" key="1">
    <citation type="submission" date="2016-10" db="EMBL/GenBank/DDBJ databases">
        <authorList>
            <person name="de Groot N.N."/>
        </authorList>
    </citation>
    <scope>NUCLEOTIDE SEQUENCE [LARGE SCALE GENOMIC DNA]</scope>
    <source>
        <strain evidence="2 3">DSM 16213</strain>
    </source>
</reference>
<organism evidence="2 3">
    <name type="scientific">Loktanella fryxellensis</name>
    <dbReference type="NCBI Taxonomy" id="245187"/>
    <lineage>
        <taxon>Bacteria</taxon>
        <taxon>Pseudomonadati</taxon>
        <taxon>Pseudomonadota</taxon>
        <taxon>Alphaproteobacteria</taxon>
        <taxon>Rhodobacterales</taxon>
        <taxon>Roseobacteraceae</taxon>
        <taxon>Loktanella</taxon>
    </lineage>
</organism>
<gene>
    <name evidence="2" type="ORF">SAMN04488003_11329</name>
</gene>
<dbReference type="PANTHER" id="PTHR40072">
    <property type="entry name" value="MOLYBDOPTERIN-GUANINE DINUCLEOTIDE BIOSYNTHESIS ADAPTER PROTEIN-RELATED"/>
    <property type="match status" value="1"/>
</dbReference>
<dbReference type="GO" id="GO:0006777">
    <property type="term" value="P:Mo-molybdopterin cofactor biosynthetic process"/>
    <property type="evidence" value="ECO:0007669"/>
    <property type="project" value="InterPro"/>
</dbReference>
<accession>A0A1H8FK92</accession>
<evidence type="ECO:0000259" key="1">
    <source>
        <dbReference type="Pfam" id="PF03205"/>
    </source>
</evidence>
<sequence length="469" mass="50346">MKIFGITGFKNAGKTTLMERLVQEIVARGLTVSTVKHAHHDADIDHPGKDSHRHRAAGASQVILSTPTRWALMTELRGAAEPSLATLLTQLAAVDLVLVEGYKRDPHPKIEVHRSAAGHALIAPDDPTIVAIACDTPVRTDRLQLPLDDTAAIADLILSQTGLLQTAPLQTGDLPRPQPATVPPSPAQPFDTVIAVDWSGGNDKGPTPKPDAIWTCIARAGVAETPAYHRNRQVAEGWLTATLATEQAAGRRTLAVFDLCFGYPSGFGTVLTGSDDPLALWDWFAARVTDTPTANNRFALAGQINARFPGIGPFWGNGRPHHDVDHLPRKGLDRTAHGLPEHRATDMAAKGAFSPWQLSGAGAVGSQVIMGLPMLSRLRHHFGAALSVWPFQPADTPLVLAETYFSLLPKAWLTDHPIRDAAQVSLYARALSALTQDQWTELLAIAPSSEGWVLGLGHTATLTDALARR</sequence>
<dbReference type="OrthoDB" id="9804758at2"/>
<dbReference type="InterPro" id="IPR027417">
    <property type="entry name" value="P-loop_NTPase"/>
</dbReference>
<evidence type="ECO:0000313" key="3">
    <source>
        <dbReference type="Proteomes" id="UP000199585"/>
    </source>
</evidence>
<proteinExistence type="predicted"/>
<evidence type="ECO:0000313" key="2">
    <source>
        <dbReference type="EMBL" id="SEN31597.1"/>
    </source>
</evidence>
<protein>
    <submittedName>
        <fullName evidence="2">Molybdopterin-guanine dinucleotide biosynthesis protein B</fullName>
    </submittedName>
</protein>
<dbReference type="Gene3D" id="3.40.50.300">
    <property type="entry name" value="P-loop containing nucleotide triphosphate hydrolases"/>
    <property type="match status" value="1"/>
</dbReference>